<organism evidence="2 3">
    <name type="scientific">Laccaria amethystina LaAM-08-1</name>
    <dbReference type="NCBI Taxonomy" id="1095629"/>
    <lineage>
        <taxon>Eukaryota</taxon>
        <taxon>Fungi</taxon>
        <taxon>Dikarya</taxon>
        <taxon>Basidiomycota</taxon>
        <taxon>Agaricomycotina</taxon>
        <taxon>Agaricomycetes</taxon>
        <taxon>Agaricomycetidae</taxon>
        <taxon>Agaricales</taxon>
        <taxon>Agaricineae</taxon>
        <taxon>Hydnangiaceae</taxon>
        <taxon>Laccaria</taxon>
    </lineage>
</organism>
<gene>
    <name evidence="2" type="ORF">K443DRAFT_14658</name>
</gene>
<accession>A0A0C9WSR2</accession>
<feature type="compositionally biased region" description="Polar residues" evidence="1">
    <location>
        <begin position="26"/>
        <end position="50"/>
    </location>
</feature>
<sequence>MIPAGLARVLQESSGLLQDCKPKTGTELSRTGTELSRTGTELSRTGTELSRNGTELGRILLN</sequence>
<dbReference type="EMBL" id="KN839050">
    <property type="protein sequence ID" value="KIJ91133.1"/>
    <property type="molecule type" value="Genomic_DNA"/>
</dbReference>
<keyword evidence="3" id="KW-1185">Reference proteome</keyword>
<evidence type="ECO:0000256" key="1">
    <source>
        <dbReference type="SAM" id="MobiDB-lite"/>
    </source>
</evidence>
<dbReference type="Proteomes" id="UP000054477">
    <property type="component" value="Unassembled WGS sequence"/>
</dbReference>
<feature type="region of interest" description="Disordered" evidence="1">
    <location>
        <begin position="17"/>
        <end position="50"/>
    </location>
</feature>
<protein>
    <submittedName>
        <fullName evidence="2">Unplaced genomic scaffold K443scaffold_515, whole genome shotgun sequence</fullName>
    </submittedName>
</protein>
<evidence type="ECO:0000313" key="2">
    <source>
        <dbReference type="EMBL" id="KIJ91133.1"/>
    </source>
</evidence>
<evidence type="ECO:0000313" key="3">
    <source>
        <dbReference type="Proteomes" id="UP000054477"/>
    </source>
</evidence>
<dbReference type="AlphaFoldDB" id="A0A0C9WSR2"/>
<reference evidence="3" key="2">
    <citation type="submission" date="2015-01" db="EMBL/GenBank/DDBJ databases">
        <title>Evolutionary Origins and Diversification of the Mycorrhizal Mutualists.</title>
        <authorList>
            <consortium name="DOE Joint Genome Institute"/>
            <consortium name="Mycorrhizal Genomics Consortium"/>
            <person name="Kohler A."/>
            <person name="Kuo A."/>
            <person name="Nagy L.G."/>
            <person name="Floudas D."/>
            <person name="Copeland A."/>
            <person name="Barry K.W."/>
            <person name="Cichocki N."/>
            <person name="Veneault-Fourrey C."/>
            <person name="LaButti K."/>
            <person name="Lindquist E.A."/>
            <person name="Lipzen A."/>
            <person name="Lundell T."/>
            <person name="Morin E."/>
            <person name="Murat C."/>
            <person name="Riley R."/>
            <person name="Ohm R."/>
            <person name="Sun H."/>
            <person name="Tunlid A."/>
            <person name="Henrissat B."/>
            <person name="Grigoriev I.V."/>
            <person name="Hibbett D.S."/>
            <person name="Martin F."/>
        </authorList>
    </citation>
    <scope>NUCLEOTIDE SEQUENCE [LARGE SCALE GENOMIC DNA]</scope>
    <source>
        <strain evidence="3">LaAM-08-1</strain>
    </source>
</reference>
<reference evidence="2 3" key="1">
    <citation type="submission" date="2014-04" db="EMBL/GenBank/DDBJ databases">
        <authorList>
            <consortium name="DOE Joint Genome Institute"/>
            <person name="Kuo A."/>
            <person name="Kohler A."/>
            <person name="Nagy L.G."/>
            <person name="Floudas D."/>
            <person name="Copeland A."/>
            <person name="Barry K.W."/>
            <person name="Cichocki N."/>
            <person name="Veneault-Fourrey C."/>
            <person name="LaButti K."/>
            <person name="Lindquist E.A."/>
            <person name="Lipzen A."/>
            <person name="Lundell T."/>
            <person name="Morin E."/>
            <person name="Murat C."/>
            <person name="Sun H."/>
            <person name="Tunlid A."/>
            <person name="Henrissat B."/>
            <person name="Grigoriev I.V."/>
            <person name="Hibbett D.S."/>
            <person name="Martin F."/>
            <person name="Nordberg H.P."/>
            <person name="Cantor M.N."/>
            <person name="Hua S.X."/>
        </authorList>
    </citation>
    <scope>NUCLEOTIDE SEQUENCE [LARGE SCALE GENOMIC DNA]</scope>
    <source>
        <strain evidence="2 3">LaAM-08-1</strain>
    </source>
</reference>
<proteinExistence type="predicted"/>
<name>A0A0C9WSR2_9AGAR</name>
<dbReference type="HOGENOM" id="CLU_2904545_0_0_1"/>